<proteinExistence type="predicted"/>
<dbReference type="GeneID" id="107019626"/>
<sequence>MKGEQQRPAWTCLMFNDAARPKAYFTIWILMNQKLATVDRLTQWGVVVDKICVLSKNAEESIEHLFLQCQFARKLWERLLGWIDQQIVVPMAWEQFLQWCIQHGKEKSSAAQLFKTVMTEGVWLVD</sequence>
<name>A0ABM1GSZ0_SOLPN</name>
<dbReference type="RefSeq" id="XP_015075532.1">
    <property type="nucleotide sequence ID" value="XM_015220046.1"/>
</dbReference>
<dbReference type="InterPro" id="IPR026960">
    <property type="entry name" value="RVT-Znf"/>
</dbReference>
<gene>
    <name evidence="3" type="primary">LOC107019626</name>
</gene>
<accession>A0ABM1GSZ0</accession>
<dbReference type="Pfam" id="PF13966">
    <property type="entry name" value="zf-RVT"/>
    <property type="match status" value="1"/>
</dbReference>
<evidence type="ECO:0000313" key="2">
    <source>
        <dbReference type="Proteomes" id="UP000694930"/>
    </source>
</evidence>
<evidence type="ECO:0000259" key="1">
    <source>
        <dbReference type="Pfam" id="PF13966"/>
    </source>
</evidence>
<feature type="domain" description="Reverse transcriptase zinc-binding" evidence="1">
    <location>
        <begin position="4"/>
        <end position="76"/>
    </location>
</feature>
<reference evidence="2" key="1">
    <citation type="journal article" date="2014" name="Nat. Genet.">
        <title>The genome of the stress-tolerant wild tomato species Solanum pennellii.</title>
        <authorList>
            <person name="Bolger A."/>
            <person name="Scossa F."/>
            <person name="Bolger M.E."/>
            <person name="Lanz C."/>
            <person name="Maumus F."/>
            <person name="Tohge T."/>
            <person name="Quesneville H."/>
            <person name="Alseekh S."/>
            <person name="Sorensen I."/>
            <person name="Lichtenstein G."/>
            <person name="Fich E.A."/>
            <person name="Conte M."/>
            <person name="Keller H."/>
            <person name="Schneeberger K."/>
            <person name="Schwacke R."/>
            <person name="Ofner I."/>
            <person name="Vrebalov J."/>
            <person name="Xu Y."/>
            <person name="Osorio S."/>
            <person name="Aflitos S.A."/>
            <person name="Schijlen E."/>
            <person name="Jimenez-Gomez J.M."/>
            <person name="Ryngajllo M."/>
            <person name="Kimura S."/>
            <person name="Kumar R."/>
            <person name="Koenig D."/>
            <person name="Headland L.R."/>
            <person name="Maloof J.N."/>
            <person name="Sinha N."/>
            <person name="van Ham R.C."/>
            <person name="Lankhorst R.K."/>
            <person name="Mao L."/>
            <person name="Vogel A."/>
            <person name="Arsova B."/>
            <person name="Panstruga R."/>
            <person name="Fei Z."/>
            <person name="Rose J.K."/>
            <person name="Zamir D."/>
            <person name="Carrari F."/>
            <person name="Giovannoni J.J."/>
            <person name="Weigel D."/>
            <person name="Usadel B."/>
            <person name="Fernie A.R."/>
        </authorList>
    </citation>
    <scope>NUCLEOTIDE SEQUENCE [LARGE SCALE GENOMIC DNA]</scope>
    <source>
        <strain evidence="2">cv. LA0716</strain>
    </source>
</reference>
<reference evidence="3" key="2">
    <citation type="submission" date="2025-08" db="UniProtKB">
        <authorList>
            <consortium name="RefSeq"/>
        </authorList>
    </citation>
    <scope>IDENTIFICATION</scope>
</reference>
<dbReference type="Proteomes" id="UP000694930">
    <property type="component" value="Chromosome 5"/>
</dbReference>
<organism evidence="2 3">
    <name type="scientific">Solanum pennellii</name>
    <name type="common">Tomato</name>
    <name type="synonym">Lycopersicon pennellii</name>
    <dbReference type="NCBI Taxonomy" id="28526"/>
    <lineage>
        <taxon>Eukaryota</taxon>
        <taxon>Viridiplantae</taxon>
        <taxon>Streptophyta</taxon>
        <taxon>Embryophyta</taxon>
        <taxon>Tracheophyta</taxon>
        <taxon>Spermatophyta</taxon>
        <taxon>Magnoliopsida</taxon>
        <taxon>eudicotyledons</taxon>
        <taxon>Gunneridae</taxon>
        <taxon>Pentapetalae</taxon>
        <taxon>asterids</taxon>
        <taxon>lamiids</taxon>
        <taxon>Solanales</taxon>
        <taxon>Solanaceae</taxon>
        <taxon>Solanoideae</taxon>
        <taxon>Solaneae</taxon>
        <taxon>Solanum</taxon>
        <taxon>Solanum subgen. Lycopersicon</taxon>
    </lineage>
</organism>
<keyword evidence="2" id="KW-1185">Reference proteome</keyword>
<evidence type="ECO:0000313" key="3">
    <source>
        <dbReference type="RefSeq" id="XP_015075532.1"/>
    </source>
</evidence>
<protein>
    <submittedName>
        <fullName evidence="3">Uncharacterized protein LOC107019626</fullName>
    </submittedName>
</protein>